<dbReference type="GO" id="GO:0051274">
    <property type="term" value="P:beta-glucan biosynthetic process"/>
    <property type="evidence" value="ECO:0007669"/>
    <property type="project" value="TreeGrafter"/>
</dbReference>
<sequence length="535" mass="59135">MHKKITFDRRAFLAAGSASAALAAFGIPLDAQAAAGLKFSSPRPFSFDGLVARAQALAGKPYAPGTPLPAAVLERIDYEAHGKIKFNTDSALFKDGPGQYPVTFFHLGKFFQVPVHMHLLSRSGDDFFAREIVYDPGYFDMPADSPARELPQGAGFAGFRFQESRTADQKKLDWKGNDWVAFLGASYFRAIGELYQYGLSARAVALDVAVPDRPEDFPTFTEFYFDSPADGGDTVVVHALLEGASITGAYKFVMQRARAVVMDIECRLFVRKDIARLGIAPLTSMYWFSETTKQTAIDWRPEVHDSDGLAMWTGGGERIWRPLDNPKATTGAAFADRQPKGFGLLQRDRNFDHYQDGVRYDRRPSLWVEPVGDWGEGEVQLIEIPTDDEIHDNIVAFWVPTAPAKAGGSYSLRYRLHWTDKEPYPSPLAVCVATRLGRGGQPGQPRPAGVQKFMVEFLGGPLQGLPFGVKPEPVLTASSGSFSYIFTEAVPNGVPGHWRAQFDFTPAGNAAADLRMYLKNGDQTLTETWLYRYAQ</sequence>
<dbReference type="SUPFAM" id="SSF74650">
    <property type="entry name" value="Galactose mutarotase-like"/>
    <property type="match status" value="1"/>
</dbReference>
<feature type="domain" description="Glucan biosynthesis periplasmic MdoG C-terminal" evidence="7">
    <location>
        <begin position="45"/>
        <end position="533"/>
    </location>
</feature>
<dbReference type="InterPro" id="IPR011013">
    <property type="entry name" value="Gal_mutarotase_sf_dom"/>
</dbReference>
<dbReference type="InterPro" id="IPR013783">
    <property type="entry name" value="Ig-like_fold"/>
</dbReference>
<dbReference type="GO" id="GO:0003824">
    <property type="term" value="F:catalytic activity"/>
    <property type="evidence" value="ECO:0007669"/>
    <property type="project" value="InterPro"/>
</dbReference>
<dbReference type="PANTHER" id="PTHR30504">
    <property type="entry name" value="GLUCANS BIOSYNTHESIS PROTEIN"/>
    <property type="match status" value="1"/>
</dbReference>
<dbReference type="InterPro" id="IPR007444">
    <property type="entry name" value="Glucan_biosyn_MdoG_C"/>
</dbReference>
<name>A0A318SWW8_9BURK</name>
<keyword evidence="9" id="KW-1185">Reference proteome</keyword>
<comment type="caution">
    <text evidence="8">The sequence shown here is derived from an EMBL/GenBank/DDBJ whole genome shotgun (WGS) entry which is preliminary data.</text>
</comment>
<dbReference type="GO" id="GO:0030288">
    <property type="term" value="C:outer membrane-bounded periplasmic space"/>
    <property type="evidence" value="ECO:0007669"/>
    <property type="project" value="TreeGrafter"/>
</dbReference>
<dbReference type="EMBL" id="QJTC01000016">
    <property type="protein sequence ID" value="PYE76103.1"/>
    <property type="molecule type" value="Genomic_DNA"/>
</dbReference>
<dbReference type="Gene3D" id="2.70.98.10">
    <property type="match status" value="1"/>
</dbReference>
<dbReference type="PANTHER" id="PTHR30504:SF3">
    <property type="entry name" value="GLUCANS BIOSYNTHESIS PROTEIN D"/>
    <property type="match status" value="1"/>
</dbReference>
<evidence type="ECO:0000313" key="8">
    <source>
        <dbReference type="EMBL" id="PYE76103.1"/>
    </source>
</evidence>
<dbReference type="OrthoDB" id="335750at2"/>
<evidence type="ECO:0000256" key="5">
    <source>
        <dbReference type="ARBA" id="ARBA00022764"/>
    </source>
</evidence>
<feature type="chain" id="PRO_5016445556" evidence="6">
    <location>
        <begin position="24"/>
        <end position="535"/>
    </location>
</feature>
<dbReference type="InterPro" id="IPR014438">
    <property type="entry name" value="Glucan_biosyn_MdoG/MdoD"/>
</dbReference>
<dbReference type="InterPro" id="IPR014718">
    <property type="entry name" value="GH-type_carb-bd"/>
</dbReference>
<dbReference type="PIRSF" id="PIRSF006281">
    <property type="entry name" value="MdoG"/>
    <property type="match status" value="1"/>
</dbReference>
<feature type="signal peptide" evidence="6">
    <location>
        <begin position="1"/>
        <end position="23"/>
    </location>
</feature>
<keyword evidence="5" id="KW-0574">Periplasm</keyword>
<evidence type="ECO:0000256" key="1">
    <source>
        <dbReference type="ARBA" id="ARBA00004418"/>
    </source>
</evidence>
<evidence type="ECO:0000259" key="7">
    <source>
        <dbReference type="Pfam" id="PF04349"/>
    </source>
</evidence>
<dbReference type="SUPFAM" id="SSF81296">
    <property type="entry name" value="E set domains"/>
    <property type="match status" value="1"/>
</dbReference>
<evidence type="ECO:0000313" key="9">
    <source>
        <dbReference type="Proteomes" id="UP000247540"/>
    </source>
</evidence>
<keyword evidence="4 6" id="KW-0732">Signal</keyword>
<dbReference type="Pfam" id="PF04349">
    <property type="entry name" value="MdoG"/>
    <property type="match status" value="1"/>
</dbReference>
<protein>
    <submittedName>
        <fullName evidence="8">Glucans biosynthesis protein</fullName>
    </submittedName>
</protein>
<organism evidence="8 9">
    <name type="scientific">Xylophilus ampelinus</name>
    <dbReference type="NCBI Taxonomy" id="54067"/>
    <lineage>
        <taxon>Bacteria</taxon>
        <taxon>Pseudomonadati</taxon>
        <taxon>Pseudomonadota</taxon>
        <taxon>Betaproteobacteria</taxon>
        <taxon>Burkholderiales</taxon>
        <taxon>Xylophilus</taxon>
    </lineage>
</organism>
<dbReference type="InterPro" id="IPR006311">
    <property type="entry name" value="TAT_signal"/>
</dbReference>
<dbReference type="InterPro" id="IPR014756">
    <property type="entry name" value="Ig_E-set"/>
</dbReference>
<dbReference type="AlphaFoldDB" id="A0A318SWW8"/>
<dbReference type="GO" id="GO:0030246">
    <property type="term" value="F:carbohydrate binding"/>
    <property type="evidence" value="ECO:0007669"/>
    <property type="project" value="InterPro"/>
</dbReference>
<dbReference type="Proteomes" id="UP000247540">
    <property type="component" value="Unassembled WGS sequence"/>
</dbReference>
<comment type="subcellular location">
    <subcellularLocation>
        <location evidence="1">Periplasm</location>
    </subcellularLocation>
</comment>
<reference evidence="8 9" key="1">
    <citation type="submission" date="2018-06" db="EMBL/GenBank/DDBJ databases">
        <title>Genomic Encyclopedia of Type Strains, Phase III (KMG-III): the genomes of soil and plant-associated and newly described type strains.</title>
        <authorList>
            <person name="Whitman W."/>
        </authorList>
    </citation>
    <scope>NUCLEOTIDE SEQUENCE [LARGE SCALE GENOMIC DNA]</scope>
    <source>
        <strain evidence="8 9">CECT 7646</strain>
    </source>
</reference>
<comment type="pathway">
    <text evidence="2">Glycan metabolism; osmoregulated periplasmic glucan (OPG) biosynthesis.</text>
</comment>
<dbReference type="PROSITE" id="PS51318">
    <property type="entry name" value="TAT"/>
    <property type="match status" value="1"/>
</dbReference>
<dbReference type="Gene3D" id="2.60.40.10">
    <property type="entry name" value="Immunoglobulins"/>
    <property type="match status" value="1"/>
</dbReference>
<proteinExistence type="inferred from homology"/>
<accession>A0A318SWW8</accession>
<gene>
    <name evidence="8" type="ORF">DFQ15_11664</name>
</gene>
<dbReference type="UniPathway" id="UPA00637"/>
<evidence type="ECO:0000256" key="4">
    <source>
        <dbReference type="ARBA" id="ARBA00022729"/>
    </source>
</evidence>
<evidence type="ECO:0000256" key="6">
    <source>
        <dbReference type="SAM" id="SignalP"/>
    </source>
</evidence>
<evidence type="ECO:0000256" key="3">
    <source>
        <dbReference type="ARBA" id="ARBA00009284"/>
    </source>
</evidence>
<dbReference type="RefSeq" id="WP_110466103.1">
    <property type="nucleotide sequence ID" value="NZ_JAMOFZ010000016.1"/>
</dbReference>
<evidence type="ECO:0000256" key="2">
    <source>
        <dbReference type="ARBA" id="ARBA00005001"/>
    </source>
</evidence>
<comment type="similarity">
    <text evidence="3">Belongs to the OpgD/OpgG family.</text>
</comment>